<evidence type="ECO:0000256" key="13">
    <source>
        <dbReference type="HAMAP-Rule" id="MF_03173"/>
    </source>
</evidence>
<evidence type="ECO:0000256" key="14">
    <source>
        <dbReference type="PROSITE-ProRule" id="PRU00176"/>
    </source>
</evidence>
<dbReference type="GO" id="GO:0016887">
    <property type="term" value="F:ATP hydrolysis activity"/>
    <property type="evidence" value="ECO:0007669"/>
    <property type="project" value="UniProtKB-UniRule"/>
</dbReference>
<dbReference type="PROSITE" id="PS01358">
    <property type="entry name" value="ZF_RANBP2_1"/>
    <property type="match status" value="2"/>
</dbReference>
<feature type="binding site" evidence="13">
    <location>
        <position position="117"/>
    </location>
    <ligand>
        <name>ATP</name>
        <dbReference type="ChEBI" id="CHEBI:30616"/>
    </ligand>
</feature>
<evidence type="ECO:0000256" key="4">
    <source>
        <dbReference type="ARBA" id="ARBA00022552"/>
    </source>
</evidence>
<dbReference type="GO" id="GO:0005737">
    <property type="term" value="C:cytoplasm"/>
    <property type="evidence" value="ECO:0007669"/>
    <property type="project" value="UniProtKB-SubCell"/>
</dbReference>
<dbReference type="GO" id="GO:0042274">
    <property type="term" value="P:ribosomal small subunit biogenesis"/>
    <property type="evidence" value="ECO:0007669"/>
    <property type="project" value="UniProtKB-UniRule"/>
</dbReference>
<keyword evidence="2 13" id="KW-0963">Cytoplasm</keyword>
<keyword evidence="5 13" id="KW-0808">Transferase</keyword>
<dbReference type="EC" id="2.7.4.3" evidence="13"/>
<evidence type="ECO:0000256" key="8">
    <source>
        <dbReference type="ARBA" id="ARBA00022771"/>
    </source>
</evidence>
<evidence type="ECO:0000256" key="12">
    <source>
        <dbReference type="ARBA" id="ARBA00023242"/>
    </source>
</evidence>
<feature type="compositionally biased region" description="Acidic residues" evidence="16">
    <location>
        <begin position="202"/>
        <end position="239"/>
    </location>
</feature>
<dbReference type="FunFam" id="4.10.1060.10:FF:000024">
    <property type="entry name" value="RNA-binding protein"/>
    <property type="match status" value="1"/>
</dbReference>
<dbReference type="SUPFAM" id="SSF90209">
    <property type="entry name" value="Ran binding protein zinc finger-like"/>
    <property type="match status" value="2"/>
</dbReference>
<proteinExistence type="inferred from homology"/>
<name>A0AAN8A8S1_9SACH</name>
<comment type="subcellular location">
    <subcellularLocation>
        <location evidence="13">Cytoplasm</location>
    </subcellularLocation>
    <subcellularLocation>
        <location evidence="13">Nucleus</location>
    </subcellularLocation>
</comment>
<dbReference type="GO" id="GO:0003723">
    <property type="term" value="F:RNA binding"/>
    <property type="evidence" value="ECO:0007669"/>
    <property type="project" value="UniProtKB-UniRule"/>
</dbReference>
<feature type="region of interest" description="LID" evidence="13">
    <location>
        <begin position="116"/>
        <end position="126"/>
    </location>
</feature>
<evidence type="ECO:0000256" key="6">
    <source>
        <dbReference type="ARBA" id="ARBA00022723"/>
    </source>
</evidence>
<dbReference type="InterPro" id="IPR020618">
    <property type="entry name" value="Adenyl_kinase_AK6"/>
</dbReference>
<dbReference type="InterPro" id="IPR027417">
    <property type="entry name" value="P-loop_NTPase"/>
</dbReference>
<feature type="binding site" evidence="13">
    <location>
        <position position="22"/>
    </location>
    <ligand>
        <name>ATP</name>
        <dbReference type="ChEBI" id="CHEBI:30616"/>
    </ligand>
</feature>
<dbReference type="Pfam" id="PF00641">
    <property type="entry name" value="Zn_ribbon_RanBP"/>
    <property type="match status" value="2"/>
</dbReference>
<organism evidence="19 20">
    <name type="scientific">Arxiozyma heterogenica</name>
    <dbReference type="NCBI Taxonomy" id="278026"/>
    <lineage>
        <taxon>Eukaryota</taxon>
        <taxon>Fungi</taxon>
        <taxon>Dikarya</taxon>
        <taxon>Ascomycota</taxon>
        <taxon>Saccharomycotina</taxon>
        <taxon>Saccharomycetes</taxon>
        <taxon>Saccharomycetales</taxon>
        <taxon>Saccharomycetaceae</taxon>
        <taxon>Arxiozyma</taxon>
    </lineage>
</organism>
<dbReference type="Proteomes" id="UP001306508">
    <property type="component" value="Unassembled WGS sequence"/>
</dbReference>
<comment type="caution">
    <text evidence="19">The sequence shown here is derived from an EMBL/GenBank/DDBJ whole genome shotgun (WGS) entry which is preliminary data.</text>
</comment>
<dbReference type="InterPro" id="IPR000504">
    <property type="entry name" value="RRM_dom"/>
</dbReference>
<evidence type="ECO:0000256" key="2">
    <source>
        <dbReference type="ARBA" id="ARBA00022490"/>
    </source>
</evidence>
<keyword evidence="4 13" id="KW-0698">rRNA processing</keyword>
<feature type="region of interest" description="Disordered" evidence="16">
    <location>
        <begin position="197"/>
        <end position="244"/>
    </location>
</feature>
<feature type="domain" description="RanBP2-type" evidence="18">
    <location>
        <begin position="738"/>
        <end position="767"/>
    </location>
</feature>
<dbReference type="SUPFAM" id="SSF52540">
    <property type="entry name" value="P-loop containing nucleoside triphosphate hydrolases"/>
    <property type="match status" value="1"/>
</dbReference>
<evidence type="ECO:0000313" key="20">
    <source>
        <dbReference type="Proteomes" id="UP001306508"/>
    </source>
</evidence>
<dbReference type="GO" id="GO:0008270">
    <property type="term" value="F:zinc ion binding"/>
    <property type="evidence" value="ECO:0007669"/>
    <property type="project" value="UniProtKB-KW"/>
</dbReference>
<dbReference type="GO" id="GO:0004017">
    <property type="term" value="F:AMP kinase activity"/>
    <property type="evidence" value="ECO:0007669"/>
    <property type="project" value="UniProtKB-UniRule"/>
</dbReference>
<feature type="domain" description="RRM" evidence="17">
    <location>
        <begin position="450"/>
        <end position="558"/>
    </location>
</feature>
<evidence type="ECO:0000256" key="7">
    <source>
        <dbReference type="ARBA" id="ARBA00022741"/>
    </source>
</evidence>
<dbReference type="InterPro" id="IPR001876">
    <property type="entry name" value="Znf_RanBP2"/>
</dbReference>
<evidence type="ECO:0000256" key="9">
    <source>
        <dbReference type="ARBA" id="ARBA00022777"/>
    </source>
</evidence>
<comment type="caution">
    <text evidence="13">Lacks conserved residue(s) required for the propagation of feature annotation.</text>
</comment>
<keyword evidence="9 13" id="KW-0418">Kinase</keyword>
<keyword evidence="7 13" id="KW-0547">Nucleotide-binding</keyword>
<comment type="subunit">
    <text evidence="13">Interacts with small ribosomal subunit protein uS11. Not a structural component of 43S pre-ribosomes, but transiently interacts with them by binding to uS11.</text>
</comment>
<dbReference type="PROSITE" id="PS50199">
    <property type="entry name" value="ZF_RANBP2_2"/>
    <property type="match status" value="2"/>
</dbReference>
<dbReference type="SMART" id="SM00547">
    <property type="entry name" value="ZnF_RBZ"/>
    <property type="match status" value="2"/>
</dbReference>
<dbReference type="InterPro" id="IPR012677">
    <property type="entry name" value="Nucleotide-bd_a/b_plait_sf"/>
</dbReference>
<feature type="region of interest" description="Disordered" evidence="16">
    <location>
        <begin position="635"/>
        <end position="665"/>
    </location>
</feature>
<evidence type="ECO:0000256" key="1">
    <source>
        <dbReference type="ARBA" id="ARBA00000582"/>
    </source>
</evidence>
<evidence type="ECO:0000256" key="3">
    <source>
        <dbReference type="ARBA" id="ARBA00022517"/>
    </source>
</evidence>
<comment type="function">
    <text evidence="13">Broad-specificity nucleoside monophosphate (NMP) kinase that catalyzes the reversible transfer of the terminal phosphate group between nucleoside triphosphates and monophosphates. Has also ATPase activity. Involved in the late cytoplasmic maturation steps of the 40S ribosomal particles, specifically 18S rRNA maturation. While NMP activity is not required for ribosome maturation, ATPase activity is. Associates transiently with small ribosomal subunit protein uS11. ATP hydrolysis breaks the interaction with uS11. May temporarily remove uS11 from the ribosome to enable a conformational change of the ribosomal RNA that is needed for the final maturation step of the small ribosomal subunit. Its NMP activity may have a role in nuclear energy homeostasis.</text>
</comment>
<keyword evidence="10" id="KW-0862">Zinc</keyword>
<dbReference type="Gene3D" id="3.40.50.300">
    <property type="entry name" value="P-loop containing nucleotide triphosphate hydrolases"/>
    <property type="match status" value="1"/>
</dbReference>
<feature type="region of interest" description="Disordered" evidence="16">
    <location>
        <begin position="766"/>
        <end position="794"/>
    </location>
</feature>
<evidence type="ECO:0000256" key="15">
    <source>
        <dbReference type="PROSITE-ProRule" id="PRU00322"/>
    </source>
</evidence>
<evidence type="ECO:0000259" key="18">
    <source>
        <dbReference type="PROSITE" id="PS50199"/>
    </source>
</evidence>
<dbReference type="FunFam" id="3.40.50.300:FF:000372">
    <property type="entry name" value="Adenylate kinase isoenzyme 6 homolog"/>
    <property type="match status" value="1"/>
</dbReference>
<evidence type="ECO:0000313" key="19">
    <source>
        <dbReference type="EMBL" id="KAK5779925.1"/>
    </source>
</evidence>
<dbReference type="PANTHER" id="PTHR12595">
    <property type="entry name" value="POS9-ACTIVATING FACTOR FAP7-RELATED"/>
    <property type="match status" value="1"/>
</dbReference>
<keyword evidence="6" id="KW-0479">Metal-binding</keyword>
<dbReference type="GO" id="GO:0006364">
    <property type="term" value="P:rRNA processing"/>
    <property type="evidence" value="ECO:0007669"/>
    <property type="project" value="UniProtKB-KW"/>
</dbReference>
<dbReference type="InterPro" id="IPR035979">
    <property type="entry name" value="RBD_domain_sf"/>
</dbReference>
<comment type="similarity">
    <text evidence="13">Belongs to the adenylate kinase family. AK6 subfamily.</text>
</comment>
<dbReference type="AlphaFoldDB" id="A0AAN8A8S1"/>
<feature type="region of interest" description="NMPbind" evidence="13">
    <location>
        <begin position="41"/>
        <end position="64"/>
    </location>
</feature>
<accession>A0AAN8A8S1</accession>
<feature type="binding site" evidence="13">
    <location>
        <position position="25"/>
    </location>
    <ligand>
        <name>ATP</name>
        <dbReference type="ChEBI" id="CHEBI:30616"/>
    </ligand>
</feature>
<keyword evidence="20" id="KW-1185">Reference proteome</keyword>
<evidence type="ECO:0000256" key="16">
    <source>
        <dbReference type="SAM" id="MobiDB-lite"/>
    </source>
</evidence>
<comment type="catalytic activity">
    <reaction evidence="1 13">
        <text>AMP + ATP = 2 ADP</text>
        <dbReference type="Rhea" id="RHEA:12973"/>
        <dbReference type="ChEBI" id="CHEBI:30616"/>
        <dbReference type="ChEBI" id="CHEBI:456215"/>
        <dbReference type="ChEBI" id="CHEBI:456216"/>
        <dbReference type="EC" id="2.7.4.3"/>
    </reaction>
</comment>
<evidence type="ECO:0000259" key="17">
    <source>
        <dbReference type="PROSITE" id="PS50102"/>
    </source>
</evidence>
<dbReference type="SUPFAM" id="SSF54928">
    <property type="entry name" value="RNA-binding domain, RBD"/>
    <property type="match status" value="1"/>
</dbReference>
<sequence length="815" mass="94387">MGQKESRRYQPNLLITGTPGCGKSTTCELLQRRLPDYKYYNISDFAEKHKCYEGYDKDRKSHIVDEDKLLDELEPLLHEGKSIIDWHVNDVFPERLIDLVVVLRCDNSILFDRLHARKYHESKIQENLDAEIMGVVLQDAIESYEQEIVVELQSNTVEEMESNIERIVEWEKLWLEQHKDGVTNELPEYLLNKELKKKTSGEEENEEKEESEKSSEEEESNESSEEEESNESNEEEEEDDKRSKELLNQSKSIPVNYDIPNGLQIAVDKLHQIIIETLNNSEFIICSMFSTWTLKVVLQRQAFDENVNLPNFLKHLRICDLWKAYGVWYNNIYNNDVIAPETINRNDIQDLFESRGDLNDLRLTGCLTLLGLTELCQGQKTKTIKKEGNYATDDQSRISLQPLKNIDTTITVLSKLYSKQNNNETELYDILSHLYNLELDFKTFQEEESNILYMTNLPVDITQSELESWFTQHNTRPIGFWTFKNIVETLFNFNNCNNNNNNEDPSIWQYNQFSYVEELNSIPGFVIFQNHENAKDALNLLNGRSILSNVANTKQPKVVEHIIELQPSSNKVIDLAKEILISFPQSKNKPRPGDWNCPSCGFLNFQRRIACFRCLLPIPSALQKMKSETFIRNHINNNKNHNNNNTDDTTNKHGSPSSNSNYYNHNLMTTYDKDTNLSLSQNPRMSNDNFTNNTDDRNSATTTLITATTITTNYNPKIAYINTPSYGNHNTHSNIPFRAGDWKCVVCDYHNFAKNITCLRCGEPKKTTTYSKSSINKTNQNKSNEKSNNNSINFNLEINTTRMDTNNKMGTLEDH</sequence>
<dbReference type="Gene3D" id="4.10.1060.10">
    <property type="entry name" value="Zinc finger, RanBP2-type"/>
    <property type="match status" value="2"/>
</dbReference>
<feature type="compositionally biased region" description="Low complexity" evidence="16">
    <location>
        <begin position="776"/>
        <end position="794"/>
    </location>
</feature>
<protein>
    <recommendedName>
        <fullName evidence="13">Adenylate kinase isoenzyme 6 homolog</fullName>
        <shortName evidence="13">AK6</shortName>
        <ecNumber evidence="13">2.7.4.3</ecNumber>
    </recommendedName>
    <alternativeName>
        <fullName evidence="13">Dual activity adenylate kinase/ATPase</fullName>
        <shortName evidence="13">AK/ATPase</shortName>
    </alternativeName>
</protein>
<reference evidence="20" key="1">
    <citation type="submission" date="2023-07" db="EMBL/GenBank/DDBJ databases">
        <title>A draft genome of Kazachstania heterogenica Y-27499.</title>
        <authorList>
            <person name="Donic C."/>
            <person name="Kralova J.S."/>
            <person name="Fidel L."/>
            <person name="Ben-Dor S."/>
            <person name="Jung S."/>
        </authorList>
    </citation>
    <scope>NUCLEOTIDE SEQUENCE [LARGE SCALE GENOMIC DNA]</scope>
    <source>
        <strain evidence="20">Y27499</strain>
    </source>
</reference>
<gene>
    <name evidence="19" type="ORF">RI543_002464</name>
</gene>
<keyword evidence="11 13" id="KW-0067">ATP-binding</keyword>
<keyword evidence="3 13" id="KW-0690">Ribosome biogenesis</keyword>
<feature type="binding site" evidence="13">
    <location>
        <position position="24"/>
    </location>
    <ligand>
        <name>ATP</name>
        <dbReference type="ChEBI" id="CHEBI:30616"/>
    </ligand>
</feature>
<dbReference type="PANTHER" id="PTHR12595:SF0">
    <property type="entry name" value="ADENYLATE KINASE ISOENZYME 6"/>
    <property type="match status" value="1"/>
</dbReference>
<dbReference type="GO" id="GO:0005524">
    <property type="term" value="F:ATP binding"/>
    <property type="evidence" value="ECO:0007669"/>
    <property type="project" value="UniProtKB-KW"/>
</dbReference>
<feature type="binding site" evidence="13">
    <location>
        <position position="23"/>
    </location>
    <ligand>
        <name>ATP</name>
        <dbReference type="ChEBI" id="CHEBI:30616"/>
    </ligand>
</feature>
<dbReference type="Pfam" id="PF13238">
    <property type="entry name" value="AAA_18"/>
    <property type="match status" value="1"/>
</dbReference>
<evidence type="ECO:0000256" key="11">
    <source>
        <dbReference type="ARBA" id="ARBA00022840"/>
    </source>
</evidence>
<comment type="catalytic activity">
    <reaction evidence="13">
        <text>ATP + H2O = ADP + phosphate + H(+)</text>
        <dbReference type="Rhea" id="RHEA:13065"/>
        <dbReference type="ChEBI" id="CHEBI:15377"/>
        <dbReference type="ChEBI" id="CHEBI:15378"/>
        <dbReference type="ChEBI" id="CHEBI:30616"/>
        <dbReference type="ChEBI" id="CHEBI:43474"/>
        <dbReference type="ChEBI" id="CHEBI:456216"/>
    </reaction>
</comment>
<feature type="binding site" evidence="13">
    <location>
        <position position="20"/>
    </location>
    <ligand>
        <name>ATP</name>
        <dbReference type="ChEBI" id="CHEBI:30616"/>
    </ligand>
</feature>
<dbReference type="Gene3D" id="3.30.70.330">
    <property type="match status" value="1"/>
</dbReference>
<dbReference type="GO" id="GO:0005634">
    <property type="term" value="C:nucleus"/>
    <property type="evidence" value="ECO:0007669"/>
    <property type="project" value="UniProtKB-SubCell"/>
</dbReference>
<dbReference type="HAMAP" id="MF_00039">
    <property type="entry name" value="Adenylate_kinase_AK6"/>
    <property type="match status" value="1"/>
</dbReference>
<dbReference type="InterPro" id="IPR036443">
    <property type="entry name" value="Znf_RanBP2_sf"/>
</dbReference>
<dbReference type="PROSITE" id="PS50102">
    <property type="entry name" value="RRM"/>
    <property type="match status" value="1"/>
</dbReference>
<keyword evidence="8 15" id="KW-0863">Zinc-finger</keyword>
<keyword evidence="12 13" id="KW-0539">Nucleus</keyword>
<dbReference type="EMBL" id="JAWIZZ010000045">
    <property type="protein sequence ID" value="KAK5779925.1"/>
    <property type="molecule type" value="Genomic_DNA"/>
</dbReference>
<evidence type="ECO:0000256" key="10">
    <source>
        <dbReference type="ARBA" id="ARBA00022833"/>
    </source>
</evidence>
<keyword evidence="14" id="KW-0694">RNA-binding</keyword>
<feature type="domain" description="RanBP2-type" evidence="18">
    <location>
        <begin position="591"/>
        <end position="620"/>
    </location>
</feature>
<evidence type="ECO:0000256" key="5">
    <source>
        <dbReference type="ARBA" id="ARBA00022679"/>
    </source>
</evidence>